<evidence type="ECO:0000256" key="1">
    <source>
        <dbReference type="SAM" id="SignalP"/>
    </source>
</evidence>
<dbReference type="KEGG" id="ccoa:108777741"/>
<reference evidence="2 3" key="1">
    <citation type="submission" date="2016-03" db="EMBL/GenBank/DDBJ databases">
        <title>Cyphomyrmex costatus WGS genome.</title>
        <authorList>
            <person name="Nygaard S."/>
            <person name="Hu H."/>
            <person name="Boomsma J."/>
            <person name="Zhang G."/>
        </authorList>
    </citation>
    <scope>NUCLEOTIDE SEQUENCE [LARGE SCALE GENOMIC DNA]</scope>
    <source>
        <strain evidence="2">MS0001</strain>
        <tissue evidence="2">Whole body</tissue>
    </source>
</reference>
<dbReference type="PANTHER" id="PTHR11257">
    <property type="entry name" value="CHEMOSENSORY PROTEIN-RELATED"/>
    <property type="match status" value="1"/>
</dbReference>
<dbReference type="PANTHER" id="PTHR11257:SF13">
    <property type="entry name" value="GEO07322P1"/>
    <property type="match status" value="1"/>
</dbReference>
<dbReference type="EMBL" id="KQ978002">
    <property type="protein sequence ID" value="KYM98238.1"/>
    <property type="molecule type" value="Genomic_DNA"/>
</dbReference>
<evidence type="ECO:0000313" key="3">
    <source>
        <dbReference type="Proteomes" id="UP000078542"/>
    </source>
</evidence>
<feature type="signal peptide" evidence="1">
    <location>
        <begin position="1"/>
        <end position="21"/>
    </location>
</feature>
<keyword evidence="3" id="KW-1185">Reference proteome</keyword>
<keyword evidence="1" id="KW-0732">Signal</keyword>
<name>A0A151ICW5_9HYME</name>
<dbReference type="Pfam" id="PF03392">
    <property type="entry name" value="OS-D"/>
    <property type="match status" value="1"/>
</dbReference>
<proteinExistence type="predicted"/>
<feature type="chain" id="PRO_5007582134" evidence="1">
    <location>
        <begin position="22"/>
        <end position="123"/>
    </location>
</feature>
<dbReference type="InterPro" id="IPR005055">
    <property type="entry name" value="A10/PebIII"/>
</dbReference>
<gene>
    <name evidence="2" type="ORF">ALC62_11088</name>
</gene>
<accession>A0A151ICW5</accession>
<dbReference type="SUPFAM" id="SSF100910">
    <property type="entry name" value="Chemosensory protein Csp2"/>
    <property type="match status" value="1"/>
</dbReference>
<dbReference type="InterPro" id="IPR036682">
    <property type="entry name" value="OS_D_A10/PebIII_sf"/>
</dbReference>
<dbReference type="OrthoDB" id="8183954at2759"/>
<protein>
    <submittedName>
        <fullName evidence="2">Ejaculatory bulb-specific protein 3</fullName>
    </submittedName>
</protein>
<organism evidence="2 3">
    <name type="scientific">Cyphomyrmex costatus</name>
    <dbReference type="NCBI Taxonomy" id="456900"/>
    <lineage>
        <taxon>Eukaryota</taxon>
        <taxon>Metazoa</taxon>
        <taxon>Ecdysozoa</taxon>
        <taxon>Arthropoda</taxon>
        <taxon>Hexapoda</taxon>
        <taxon>Insecta</taxon>
        <taxon>Pterygota</taxon>
        <taxon>Neoptera</taxon>
        <taxon>Endopterygota</taxon>
        <taxon>Hymenoptera</taxon>
        <taxon>Apocrita</taxon>
        <taxon>Aculeata</taxon>
        <taxon>Formicoidea</taxon>
        <taxon>Formicidae</taxon>
        <taxon>Myrmicinae</taxon>
        <taxon>Cyphomyrmex</taxon>
    </lineage>
</organism>
<evidence type="ECO:0000313" key="2">
    <source>
        <dbReference type="EMBL" id="KYM98238.1"/>
    </source>
</evidence>
<dbReference type="Gene3D" id="1.10.2080.10">
    <property type="entry name" value="Insect odorant-binding protein A10/Ejaculatory bulb-specific protein 3"/>
    <property type="match status" value="1"/>
</dbReference>
<sequence>MARLIRIALIVAINVLICILAKDERYSDEYDDVDVKKLLENKELRTQYINCFMETGPCITPQMKFFTEKFSEAFQTRCKKCTERQKEIFAQGIEWIQKNEPETWQLILLKVIEKMKRKAAAQT</sequence>
<dbReference type="Proteomes" id="UP000078542">
    <property type="component" value="Unassembled WGS sequence"/>
</dbReference>
<dbReference type="AlphaFoldDB" id="A0A151ICW5"/>